<dbReference type="InterPro" id="IPR001584">
    <property type="entry name" value="Integrase_cat-core"/>
</dbReference>
<organism evidence="6 7">
    <name type="scientific">Austropuccinia psidii MF-1</name>
    <dbReference type="NCBI Taxonomy" id="1389203"/>
    <lineage>
        <taxon>Eukaryota</taxon>
        <taxon>Fungi</taxon>
        <taxon>Dikarya</taxon>
        <taxon>Basidiomycota</taxon>
        <taxon>Pucciniomycotina</taxon>
        <taxon>Pucciniomycetes</taxon>
        <taxon>Pucciniales</taxon>
        <taxon>Sphaerophragmiaceae</taxon>
        <taxon>Austropuccinia</taxon>
    </lineage>
</organism>
<evidence type="ECO:0000259" key="5">
    <source>
        <dbReference type="PROSITE" id="PS50994"/>
    </source>
</evidence>
<dbReference type="InterPro" id="IPR036397">
    <property type="entry name" value="RNaseH_sf"/>
</dbReference>
<dbReference type="AlphaFoldDB" id="A0A9Q3DBE8"/>
<reference evidence="6" key="1">
    <citation type="submission" date="2021-03" db="EMBL/GenBank/DDBJ databases">
        <title>Draft genome sequence of rust myrtle Austropuccinia psidii MF-1, a brazilian biotype.</title>
        <authorList>
            <person name="Quecine M.C."/>
            <person name="Pachon D.M.R."/>
            <person name="Bonatelli M.L."/>
            <person name="Correr F.H."/>
            <person name="Franceschini L.M."/>
            <person name="Leite T.F."/>
            <person name="Margarido G.R.A."/>
            <person name="Almeida C.A."/>
            <person name="Ferrarezi J.A."/>
            <person name="Labate C.A."/>
        </authorList>
    </citation>
    <scope>NUCLEOTIDE SEQUENCE</scope>
    <source>
        <strain evidence="6">MF-1</strain>
    </source>
</reference>
<dbReference type="PANTHER" id="PTHR42648:SF18">
    <property type="entry name" value="RETROTRANSPOSON, UNCLASSIFIED-LIKE PROTEIN"/>
    <property type="match status" value="1"/>
</dbReference>
<name>A0A9Q3DBE8_9BASI</name>
<keyword evidence="2" id="KW-0694">RNA-binding</keyword>
<dbReference type="GO" id="GO:0032196">
    <property type="term" value="P:transposition"/>
    <property type="evidence" value="ECO:0007669"/>
    <property type="project" value="UniProtKB-KW"/>
</dbReference>
<evidence type="ECO:0000256" key="3">
    <source>
        <dbReference type="ARBA" id="ARBA00048173"/>
    </source>
</evidence>
<evidence type="ECO:0000256" key="4">
    <source>
        <dbReference type="ARBA" id="ARBA00049244"/>
    </source>
</evidence>
<comment type="catalytic activity">
    <reaction evidence="4">
        <text>DNA(n) + a 2'-deoxyribonucleoside 5'-triphosphate = DNA(n+1) + diphosphate</text>
        <dbReference type="Rhea" id="RHEA:22508"/>
        <dbReference type="Rhea" id="RHEA-COMP:17339"/>
        <dbReference type="Rhea" id="RHEA-COMP:17340"/>
        <dbReference type="ChEBI" id="CHEBI:33019"/>
        <dbReference type="ChEBI" id="CHEBI:61560"/>
        <dbReference type="ChEBI" id="CHEBI:173112"/>
        <dbReference type="EC" id="2.7.7.7"/>
    </reaction>
</comment>
<feature type="domain" description="Integrase catalytic" evidence="5">
    <location>
        <begin position="18"/>
        <end position="195"/>
    </location>
</feature>
<dbReference type="GO" id="GO:0003887">
    <property type="term" value="F:DNA-directed DNA polymerase activity"/>
    <property type="evidence" value="ECO:0007669"/>
    <property type="project" value="UniProtKB-EC"/>
</dbReference>
<dbReference type="EMBL" id="AVOT02015355">
    <property type="protein sequence ID" value="MBW0499620.1"/>
    <property type="molecule type" value="Genomic_DNA"/>
</dbReference>
<comment type="catalytic activity">
    <reaction evidence="3">
        <text>DNA(n) + a 2'-deoxyribonucleoside 5'-triphosphate = DNA(n+1) + diphosphate</text>
        <dbReference type="Rhea" id="RHEA:22508"/>
        <dbReference type="Rhea" id="RHEA-COMP:17339"/>
        <dbReference type="Rhea" id="RHEA-COMP:17340"/>
        <dbReference type="ChEBI" id="CHEBI:33019"/>
        <dbReference type="ChEBI" id="CHEBI:61560"/>
        <dbReference type="ChEBI" id="CHEBI:173112"/>
        <dbReference type="EC" id="2.7.7.49"/>
    </reaction>
</comment>
<dbReference type="GO" id="GO:0003723">
    <property type="term" value="F:RNA binding"/>
    <property type="evidence" value="ECO:0007669"/>
    <property type="project" value="UniProtKB-KW"/>
</dbReference>
<dbReference type="Gene3D" id="3.30.420.10">
    <property type="entry name" value="Ribonuclease H-like superfamily/Ribonuclease H"/>
    <property type="match status" value="1"/>
</dbReference>
<gene>
    <name evidence="6" type="ORF">O181_039335</name>
</gene>
<dbReference type="InterPro" id="IPR012337">
    <property type="entry name" value="RNaseH-like_sf"/>
</dbReference>
<sequence length="216" mass="24253">MGLPEHSVGCSMCDLNKIHKVPFHHHFGHVNKQLDCIHIDLVVPISPPSVSGNRYLLTIVDQATSFKLVKPLKQKSEAFKQFIIAKAYMEKIQDQTLKKLVSDQGGEFLNKDFKVLAQLKGFVHVFSPPETPQHNGYAEQANRTILDKTRCLINSSGVPSCYWAEALNTAVFLSNLIPTPSRLNLSPYSLWTRNSPRIKKLCVFGCRSSVSIPRSH</sequence>
<evidence type="ECO:0000256" key="2">
    <source>
        <dbReference type="ARBA" id="ARBA00022884"/>
    </source>
</evidence>
<evidence type="ECO:0000313" key="6">
    <source>
        <dbReference type="EMBL" id="MBW0499620.1"/>
    </source>
</evidence>
<evidence type="ECO:0000313" key="7">
    <source>
        <dbReference type="Proteomes" id="UP000765509"/>
    </source>
</evidence>
<comment type="caution">
    <text evidence="6">The sequence shown here is derived from an EMBL/GenBank/DDBJ whole genome shotgun (WGS) entry which is preliminary data.</text>
</comment>
<protein>
    <recommendedName>
        <fullName evidence="5">Integrase catalytic domain-containing protein</fullName>
    </recommendedName>
</protein>
<dbReference type="GO" id="GO:0015074">
    <property type="term" value="P:DNA integration"/>
    <property type="evidence" value="ECO:0007669"/>
    <property type="project" value="InterPro"/>
</dbReference>
<evidence type="ECO:0000256" key="1">
    <source>
        <dbReference type="ARBA" id="ARBA00022578"/>
    </source>
</evidence>
<dbReference type="GO" id="GO:0003964">
    <property type="term" value="F:RNA-directed DNA polymerase activity"/>
    <property type="evidence" value="ECO:0007669"/>
    <property type="project" value="UniProtKB-EC"/>
</dbReference>
<dbReference type="OrthoDB" id="2713924at2759"/>
<proteinExistence type="predicted"/>
<keyword evidence="1" id="KW-0815">Transposition</keyword>
<keyword evidence="7" id="KW-1185">Reference proteome</keyword>
<dbReference type="SUPFAM" id="SSF53098">
    <property type="entry name" value="Ribonuclease H-like"/>
    <property type="match status" value="1"/>
</dbReference>
<dbReference type="Proteomes" id="UP000765509">
    <property type="component" value="Unassembled WGS sequence"/>
</dbReference>
<dbReference type="GO" id="GO:0005634">
    <property type="term" value="C:nucleus"/>
    <property type="evidence" value="ECO:0007669"/>
    <property type="project" value="UniProtKB-ARBA"/>
</dbReference>
<dbReference type="PROSITE" id="PS50994">
    <property type="entry name" value="INTEGRASE"/>
    <property type="match status" value="1"/>
</dbReference>
<dbReference type="PANTHER" id="PTHR42648">
    <property type="entry name" value="TRANSPOSASE, PUTATIVE-RELATED"/>
    <property type="match status" value="1"/>
</dbReference>
<accession>A0A9Q3DBE8</accession>
<dbReference type="InterPro" id="IPR039537">
    <property type="entry name" value="Retrotran_Ty1/copia-like"/>
</dbReference>